<feature type="compositionally biased region" description="Low complexity" evidence="1">
    <location>
        <begin position="9"/>
        <end position="28"/>
    </location>
</feature>
<protein>
    <submittedName>
        <fullName evidence="2">Uncharacterized protein</fullName>
    </submittedName>
</protein>
<comment type="caution">
    <text evidence="2">The sequence shown here is derived from an EMBL/GenBank/DDBJ whole genome shotgun (WGS) entry which is preliminary data.</text>
</comment>
<dbReference type="EMBL" id="JTDE01003685">
    <property type="protein sequence ID" value="KAF7255770.1"/>
    <property type="molecule type" value="Genomic_DNA"/>
</dbReference>
<feature type="compositionally biased region" description="Polar residues" evidence="1">
    <location>
        <begin position="392"/>
        <end position="404"/>
    </location>
</feature>
<proteinExistence type="predicted"/>
<sequence>RLLHPSTLTTTCPNTNNSGSSNNNNNVSYQSGLTAGSEPSSPCLPKSDADNPPRRSSEGGLGHSLIVNCRAPDSLVANRLFSPTNESGGGATDHTGSVYNSNNAKRRRSGPPTPQLISAVRAQTPVRTRHVSSQVESVSGRARSHAGLPSPPITSLTQLLLQDFPPASNEDGSDFGSSGCVAVTNNPGHRSPLHDTSQFTGNSVASKVAVRLEGSQFVGANCLSSGDNTQTTWSTQSPESSLVFATNTMSAINPPSSTFSMHTVGSAAAVSSVTPQHDQHIVILPSRSSSHGSVCCVGPVIRDMQPATSLVQVLNDNWITSAPVMSNGVPHISTNSREPPSSCPSLGTQSSLCRLLLDPHLGPQEFTNDFHTTIKSPTPSLSSPVNRILADSANSRTPWTPTCKESSRDVYDFSTTGSDSKGSPRSKSTESLSDAVFLEAGSFASHPVQSGYGTMRDSVCDSELRYHPSTDSAGAPGLSPKVIAEEVEFLYEILRRDEIETSCSANDAAGCFSPKSKRSRLDTTGASSEHSFRSDTDDQLDSVEKSQVDAQAVARICEQLQQGFTSRHSNSSQSCSSAQTSFSQVLGPSRLPSSSTLVRPEPNSVRQVTQNFVDVNRTGPDSTTVAWSPVDKLSPDRVPCATSRSLNRAAVAAARASQQAAANQRRKMSGQRLLVEQRKRLLQHQLFNQVTVYSPNSSSVPAFPLEVALSSPLLISPPLISPTRTNQTPFYQRSSTSSPLVCSPTNRSSKRLNTCPVPPTPLNSTRCSSSGDNCFNLNATTVVAISPATISSSSIVGPGYYRHRPEDLSRYLKEVGPNVQVQLSPTAPVENISGSFPSATSPIMGTRFNPVKTDGSKQELVSSPTFVYQSPVHTVQYIQTNAMEPRSNVPIRQTINTATTMPTYVSMARSRGGCFKVSTCSAMAPTIPGSTPVSIPDYSSSHYDHIDASTPQSHVVGGAAESCFSRARGGRAHKRSTPRKTSVVSSLPVSDTYVCCPPNATYTQPCVFTNRPKHLEPILSNHVSNPTLSTPRTTYSSVLSDEQSYYYTSTAQPHTSVGSQLAPSYPELVDATALSVVRWSESSCGRDQISSVATDTGSYLLGYVPTTVNVAHNTPVHQQCDDITPASTLSVPNCNPTQPTAAFLIPLPDQSAALVDRSVNTVVLPSPSPAQALITRPQTLKVVPATTDLSPYRSDTSTCTAPYSGMSVAPAFAPTHLSRMPSRCSVKTEDLFHQSTDESTLLSSPPVTRHTIVSEPVMNEITDRSIVHFGSVADIDPKHEDSLLPEDLINDVFDLETMVASKQRQEKFGHQSRTEYLKDDGSIMPGSAYSECSLDPNDVDGCTGLTAFPSTASSSPSPCSPRLITNLPSDSRSCLTP</sequence>
<feature type="region of interest" description="Disordered" evidence="1">
    <location>
        <begin position="567"/>
        <end position="605"/>
    </location>
</feature>
<feature type="region of interest" description="Disordered" evidence="1">
    <location>
        <begin position="514"/>
        <end position="545"/>
    </location>
</feature>
<accession>A0A8S9YRX4</accession>
<evidence type="ECO:0000256" key="1">
    <source>
        <dbReference type="SAM" id="MobiDB-lite"/>
    </source>
</evidence>
<feature type="compositionally biased region" description="Polar residues" evidence="1">
    <location>
        <begin position="729"/>
        <end position="747"/>
    </location>
</feature>
<feature type="region of interest" description="Disordered" evidence="1">
    <location>
        <begin position="80"/>
        <end position="198"/>
    </location>
</feature>
<gene>
    <name evidence="2" type="ORF">EG68_09539</name>
</gene>
<feature type="non-terminal residue" evidence="2">
    <location>
        <position position="1377"/>
    </location>
</feature>
<feature type="compositionally biased region" description="Polar residues" evidence="1">
    <location>
        <begin position="183"/>
        <end position="198"/>
    </location>
</feature>
<organism evidence="2 3">
    <name type="scientific">Paragonimus skrjabini miyazakii</name>
    <dbReference type="NCBI Taxonomy" id="59628"/>
    <lineage>
        <taxon>Eukaryota</taxon>
        <taxon>Metazoa</taxon>
        <taxon>Spiralia</taxon>
        <taxon>Lophotrochozoa</taxon>
        <taxon>Platyhelminthes</taxon>
        <taxon>Trematoda</taxon>
        <taxon>Digenea</taxon>
        <taxon>Plagiorchiida</taxon>
        <taxon>Troglotremata</taxon>
        <taxon>Troglotrematidae</taxon>
        <taxon>Paragonimus</taxon>
    </lineage>
</organism>
<feature type="region of interest" description="Disordered" evidence="1">
    <location>
        <begin position="729"/>
        <end position="757"/>
    </location>
</feature>
<dbReference type="OrthoDB" id="6257961at2759"/>
<feature type="compositionally biased region" description="Polar residues" evidence="1">
    <location>
        <begin position="29"/>
        <end position="40"/>
    </location>
</feature>
<feature type="region of interest" description="Disordered" evidence="1">
    <location>
        <begin position="392"/>
        <end position="428"/>
    </location>
</feature>
<feature type="compositionally biased region" description="Polar residues" evidence="1">
    <location>
        <begin position="94"/>
        <end position="103"/>
    </location>
</feature>
<keyword evidence="3" id="KW-1185">Reference proteome</keyword>
<dbReference type="Proteomes" id="UP000822476">
    <property type="component" value="Unassembled WGS sequence"/>
</dbReference>
<evidence type="ECO:0000313" key="2">
    <source>
        <dbReference type="EMBL" id="KAF7255770.1"/>
    </source>
</evidence>
<feature type="compositionally biased region" description="Polar residues" evidence="1">
    <location>
        <begin position="413"/>
        <end position="428"/>
    </location>
</feature>
<feature type="compositionally biased region" description="Low complexity" evidence="1">
    <location>
        <begin position="567"/>
        <end position="584"/>
    </location>
</feature>
<name>A0A8S9YRX4_9TREM</name>
<evidence type="ECO:0000313" key="3">
    <source>
        <dbReference type="Proteomes" id="UP000822476"/>
    </source>
</evidence>
<feature type="region of interest" description="Disordered" evidence="1">
    <location>
        <begin position="1"/>
        <end position="65"/>
    </location>
</feature>
<reference evidence="2" key="1">
    <citation type="submission" date="2019-07" db="EMBL/GenBank/DDBJ databases">
        <title>Annotation for the trematode Paragonimus miyazaki's.</title>
        <authorList>
            <person name="Choi Y.-J."/>
        </authorList>
    </citation>
    <scope>NUCLEOTIDE SEQUENCE</scope>
    <source>
        <strain evidence="2">Japan</strain>
    </source>
</reference>
<feature type="compositionally biased region" description="Basic and acidic residues" evidence="1">
    <location>
        <begin position="47"/>
        <end position="57"/>
    </location>
</feature>
<feature type="compositionally biased region" description="Basic and acidic residues" evidence="1">
    <location>
        <begin position="530"/>
        <end position="545"/>
    </location>
</feature>